<dbReference type="EMBL" id="DS547113">
    <property type="protein sequence ID" value="EDR05357.1"/>
    <property type="molecule type" value="Genomic_DNA"/>
</dbReference>
<name>B0DJ74_LACBS</name>
<dbReference type="InParanoid" id="B0DJ74"/>
<evidence type="ECO:0000313" key="2">
    <source>
        <dbReference type="Proteomes" id="UP000001194"/>
    </source>
</evidence>
<dbReference type="KEGG" id="lbc:LACBIDRAFT_303247"/>
<dbReference type="OrthoDB" id="2995174at2759"/>
<dbReference type="HOGENOM" id="CLU_2373149_0_0_1"/>
<dbReference type="AlphaFoldDB" id="B0DJ74"/>
<keyword evidence="2" id="KW-1185">Reference proteome</keyword>
<accession>B0DJ74</accession>
<sequence>MVRTGISSCIMHTHVTHYYQSVYYWLYKDEGAMTSKTSFDPDDSSLSQIDVLSIMPLQTVSSLRSQIVNAEGSVCKFSSVQFFAPKMRNRGPQRV</sequence>
<reference evidence="1 2" key="1">
    <citation type="journal article" date="2008" name="Nature">
        <title>The genome of Laccaria bicolor provides insights into mycorrhizal symbiosis.</title>
        <authorList>
            <person name="Martin F."/>
            <person name="Aerts A."/>
            <person name="Ahren D."/>
            <person name="Brun A."/>
            <person name="Danchin E.G.J."/>
            <person name="Duchaussoy F."/>
            <person name="Gibon J."/>
            <person name="Kohler A."/>
            <person name="Lindquist E."/>
            <person name="Pereda V."/>
            <person name="Salamov A."/>
            <person name="Shapiro H.J."/>
            <person name="Wuyts J."/>
            <person name="Blaudez D."/>
            <person name="Buee M."/>
            <person name="Brokstein P."/>
            <person name="Canbaeck B."/>
            <person name="Cohen D."/>
            <person name="Courty P.E."/>
            <person name="Coutinho P.M."/>
            <person name="Delaruelle C."/>
            <person name="Detter J.C."/>
            <person name="Deveau A."/>
            <person name="DiFazio S."/>
            <person name="Duplessis S."/>
            <person name="Fraissinet-Tachet L."/>
            <person name="Lucic E."/>
            <person name="Frey-Klett P."/>
            <person name="Fourrey C."/>
            <person name="Feussner I."/>
            <person name="Gay G."/>
            <person name="Grimwood J."/>
            <person name="Hoegger P.J."/>
            <person name="Jain P."/>
            <person name="Kilaru S."/>
            <person name="Labbe J."/>
            <person name="Lin Y.C."/>
            <person name="Legue V."/>
            <person name="Le Tacon F."/>
            <person name="Marmeisse R."/>
            <person name="Melayah D."/>
            <person name="Montanini B."/>
            <person name="Muratet M."/>
            <person name="Nehls U."/>
            <person name="Niculita-Hirzel H."/>
            <person name="Oudot-Le Secq M.P."/>
            <person name="Peter M."/>
            <person name="Quesneville H."/>
            <person name="Rajashekar B."/>
            <person name="Reich M."/>
            <person name="Rouhier N."/>
            <person name="Schmutz J."/>
            <person name="Yin T."/>
            <person name="Chalot M."/>
            <person name="Henrissat B."/>
            <person name="Kuees U."/>
            <person name="Lucas S."/>
            <person name="Van de Peer Y."/>
            <person name="Podila G.K."/>
            <person name="Polle A."/>
            <person name="Pukkila P.J."/>
            <person name="Richardson P.M."/>
            <person name="Rouze P."/>
            <person name="Sanders I.R."/>
            <person name="Stajich J.E."/>
            <person name="Tunlid A."/>
            <person name="Tuskan G."/>
            <person name="Grigoriev I.V."/>
        </authorList>
    </citation>
    <scope>NUCLEOTIDE SEQUENCE [LARGE SCALE GENOMIC DNA]</scope>
    <source>
        <strain evidence="2">S238N-H82 / ATCC MYA-4686</strain>
    </source>
</reference>
<protein>
    <submittedName>
        <fullName evidence="1">Predicted protein</fullName>
    </submittedName>
</protein>
<dbReference type="RefSeq" id="XP_001883915.1">
    <property type="nucleotide sequence ID" value="XM_001883880.1"/>
</dbReference>
<gene>
    <name evidence="1" type="ORF">LACBIDRAFT_303247</name>
</gene>
<dbReference type="Proteomes" id="UP000001194">
    <property type="component" value="Unassembled WGS sequence"/>
</dbReference>
<proteinExistence type="predicted"/>
<organism evidence="2">
    <name type="scientific">Laccaria bicolor (strain S238N-H82 / ATCC MYA-4686)</name>
    <name type="common">Bicoloured deceiver</name>
    <name type="synonym">Laccaria laccata var. bicolor</name>
    <dbReference type="NCBI Taxonomy" id="486041"/>
    <lineage>
        <taxon>Eukaryota</taxon>
        <taxon>Fungi</taxon>
        <taxon>Dikarya</taxon>
        <taxon>Basidiomycota</taxon>
        <taxon>Agaricomycotina</taxon>
        <taxon>Agaricomycetes</taxon>
        <taxon>Agaricomycetidae</taxon>
        <taxon>Agaricales</taxon>
        <taxon>Agaricineae</taxon>
        <taxon>Hydnangiaceae</taxon>
        <taxon>Laccaria</taxon>
    </lineage>
</organism>
<evidence type="ECO:0000313" key="1">
    <source>
        <dbReference type="EMBL" id="EDR05357.1"/>
    </source>
</evidence>
<dbReference type="GeneID" id="6079570"/>